<feature type="region of interest" description="Disordered" evidence="4">
    <location>
        <begin position="1"/>
        <end position="27"/>
    </location>
</feature>
<dbReference type="InterPro" id="IPR003607">
    <property type="entry name" value="HD/PDEase_dom"/>
</dbReference>
<dbReference type="SUPFAM" id="SSF109604">
    <property type="entry name" value="HD-domain/PDEase-like"/>
    <property type="match status" value="1"/>
</dbReference>
<dbReference type="InterPro" id="IPR001849">
    <property type="entry name" value="PH_domain"/>
</dbReference>
<evidence type="ECO:0000259" key="5">
    <source>
        <dbReference type="PROSITE" id="PS50003"/>
    </source>
</evidence>
<dbReference type="Pfam" id="PF00233">
    <property type="entry name" value="PDEase_I"/>
    <property type="match status" value="1"/>
</dbReference>
<dbReference type="PANTHER" id="PTHR47455:SF1">
    <property type="entry name" value="GUANYLATE CYCLASE DOMAIN-CONTAINING PROTEIN"/>
    <property type="match status" value="1"/>
</dbReference>
<feature type="binding site" evidence="2">
    <location>
        <position position="2102"/>
    </location>
    <ligand>
        <name>Zn(2+)</name>
        <dbReference type="ChEBI" id="CHEBI:29105"/>
        <label>2</label>
    </ligand>
</feature>
<proteinExistence type="inferred from homology"/>
<feature type="binding site" evidence="2">
    <location>
        <position position="2240"/>
    </location>
    <ligand>
        <name>Zn(2+)</name>
        <dbReference type="ChEBI" id="CHEBI:29105"/>
        <label>1</label>
    </ligand>
</feature>
<reference evidence="8 9" key="1">
    <citation type="submission" date="2015-02" db="EMBL/GenBank/DDBJ databases">
        <authorList>
            <person name="Chooi Y.-H."/>
        </authorList>
    </citation>
    <scope>NUCLEOTIDE SEQUENCE [LARGE SCALE GENOMIC DNA]</scope>
    <source>
        <strain evidence="8">E3</strain>
    </source>
</reference>
<dbReference type="Gene3D" id="2.30.29.30">
    <property type="entry name" value="Pleckstrin-homology domain (PH domain)/Phosphotyrosine-binding domain (PTB)"/>
    <property type="match status" value="1"/>
</dbReference>
<dbReference type="EC" id="3.1.4.-" evidence="3"/>
<evidence type="ECO:0000256" key="2">
    <source>
        <dbReference type="PIRSR" id="PIRSR623088-3"/>
    </source>
</evidence>
<comment type="similarity">
    <text evidence="3">Belongs to the cyclic nucleotide phosphodiesterase family.</text>
</comment>
<dbReference type="InterPro" id="IPR027417">
    <property type="entry name" value="P-loop_NTPase"/>
</dbReference>
<dbReference type="Gene3D" id="3.30.70.1230">
    <property type="entry name" value="Nucleotide cyclase"/>
    <property type="match status" value="2"/>
</dbReference>
<dbReference type="EMBL" id="CDSF01000091">
    <property type="protein sequence ID" value="CEO99499.1"/>
    <property type="molecule type" value="Genomic_DNA"/>
</dbReference>
<feature type="region of interest" description="Disordered" evidence="4">
    <location>
        <begin position="580"/>
        <end position="600"/>
    </location>
</feature>
<evidence type="ECO:0000256" key="3">
    <source>
        <dbReference type="RuleBase" id="RU363067"/>
    </source>
</evidence>
<feature type="domain" description="PH" evidence="5">
    <location>
        <begin position="1639"/>
        <end position="1749"/>
    </location>
</feature>
<dbReference type="InterPro" id="IPR023174">
    <property type="entry name" value="PDEase_CS"/>
</dbReference>
<dbReference type="CDD" id="cd00821">
    <property type="entry name" value="PH"/>
    <property type="match status" value="1"/>
</dbReference>
<feature type="region of interest" description="Disordered" evidence="4">
    <location>
        <begin position="512"/>
        <end position="544"/>
    </location>
</feature>
<dbReference type="SMART" id="SM00471">
    <property type="entry name" value="HDc"/>
    <property type="match status" value="1"/>
</dbReference>
<feature type="region of interest" description="Disordered" evidence="4">
    <location>
        <begin position="2427"/>
        <end position="2490"/>
    </location>
</feature>
<feature type="compositionally biased region" description="Low complexity" evidence="4">
    <location>
        <begin position="2535"/>
        <end position="2559"/>
    </location>
</feature>
<feature type="active site" description="Proton donor" evidence="1">
    <location>
        <position position="2061"/>
    </location>
</feature>
<dbReference type="Proteomes" id="UP000039324">
    <property type="component" value="Unassembled WGS sequence"/>
</dbReference>
<keyword evidence="2 3" id="KW-0479">Metal-binding</keyword>
<keyword evidence="9" id="KW-1185">Reference proteome</keyword>
<feature type="domain" description="Guanylate cyclase" evidence="6">
    <location>
        <begin position="76"/>
        <end position="212"/>
    </location>
</feature>
<feature type="domain" description="PDEase" evidence="7">
    <location>
        <begin position="1988"/>
        <end position="2334"/>
    </location>
</feature>
<dbReference type="PROSITE" id="PS50125">
    <property type="entry name" value="GUANYLATE_CYCLASE_2"/>
    <property type="match status" value="2"/>
</dbReference>
<dbReference type="Pfam" id="PF00211">
    <property type="entry name" value="Guanylate_cyc"/>
    <property type="match status" value="2"/>
</dbReference>
<dbReference type="PROSITE" id="PS51845">
    <property type="entry name" value="PDEASE_I_2"/>
    <property type="match status" value="1"/>
</dbReference>
<comment type="cofactor">
    <cofactor evidence="3">
        <name>a divalent metal cation</name>
        <dbReference type="ChEBI" id="CHEBI:60240"/>
    </cofactor>
    <text evidence="3">Binds 2 divalent metal cations per subunit. Site 1 may preferentially bind zinc ions, while site 2 has a preference for magnesium and/or manganese ions.</text>
</comment>
<dbReference type="Pfam" id="PF00169">
    <property type="entry name" value="PH"/>
    <property type="match status" value="1"/>
</dbReference>
<dbReference type="STRING" id="37360.A0A0G4IWG7"/>
<dbReference type="CDD" id="cd00077">
    <property type="entry name" value="HDc"/>
    <property type="match status" value="1"/>
</dbReference>
<dbReference type="GO" id="GO:0046872">
    <property type="term" value="F:metal ion binding"/>
    <property type="evidence" value="ECO:0007669"/>
    <property type="project" value="UniProtKB-KW"/>
</dbReference>
<evidence type="ECO:0000313" key="8">
    <source>
        <dbReference type="EMBL" id="CEO99499.1"/>
    </source>
</evidence>
<name>A0A0G4IWG7_PLABS</name>
<dbReference type="GO" id="GO:0035556">
    <property type="term" value="P:intracellular signal transduction"/>
    <property type="evidence" value="ECO:0007669"/>
    <property type="project" value="InterPro"/>
</dbReference>
<dbReference type="SUPFAM" id="SSF50729">
    <property type="entry name" value="PH domain-like"/>
    <property type="match status" value="1"/>
</dbReference>
<dbReference type="PRINTS" id="PR00387">
    <property type="entry name" value="PDIESTERASE1"/>
</dbReference>
<dbReference type="InterPro" id="IPR011993">
    <property type="entry name" value="PH-like_dom_sf"/>
</dbReference>
<feature type="domain" description="Guanylate cyclase" evidence="6">
    <location>
        <begin position="303"/>
        <end position="433"/>
    </location>
</feature>
<gene>
    <name evidence="8" type="ORF">PBRA_007232</name>
</gene>
<sequence>MDDEHDEALNDGEDAVAPEESAPVVAPGQKSSFASKISIDALCSYVPASIIRFLQENASSDKSHMVAPFRHSYETVVLFADVSGFTDLSERLAMKGREGSEQLAKHLNSYFEQLVRVIASQGGDVFKFAGDALLVLWPPSDDDLCTVTRRAVQSALEIQRKMHSAKLQEDVVLSVKLGIGVGTCSIVHVGGVLSRMEYLATGSPLIQAFASEHKAVAGQVVCSPEAWHIIKDHFAAQIIPSGHAFIDRCSDRLRKVGIVKTANLDIINDVHLIESISNYVPGAVLPFLNASEERWASELRHVAVIFANLGFTEAQLAKIASEETTNDLDRVQSVIFSVQTAIYQYEGSVNKFLLDDKGSTLLAVFGLPPVAHEDDSARAILASLVICNQLSKLGVVPAIGITTGTAFCGVVGSRSRREYSVLGDVVNLSARLMQYAKTQGGGVLVDHTTQYSARDCIAFEGLTSIMVKGKKDFVKVFSPIASSVAPHGIWNQHRNDKASTVARAATIVHSQHNPHAELSRTLAGGSTTPLSPATTSPTSTVPVDCTSMTLPQIPSLSNLWEKFPPRDAGEVSTITVERTINTGDWGPPKSDDSLRLGSSGAADVDVGASMTPAGGVTAPVDTSSGLPSSDPTAVSVGRGAGNVHRGGPGDDPPAPTVDDAAWLEHTKTWIEDDDDMHFEAPTPIFPAAVPASPQTPMSESEMWSRTMDRVAANAPLLSVLPQSRLNTSSFSSQRTLGSSSENASQDESTSPWEDGASSDYRLRSSDSHPPAPQFAADAPHPYKTARFQLQDRGYITLDVTRLQTVLQVKERLFESLHRKHFVAPNANMDQYALHIGDRNALLQNENVTLALLPRVISNMPGPMLDIVLTRKADFDEHLPGQDGVSAADVGMAISKAMQSLIRTRDRATIILEGEAGYGKSRLLSQVVREAPAYVLFRAANPLESKTPLGIWREFFMRLIDMEIANKSFDHPAEPVLMRKCFVMKSLASLPGYSAIAGVLNEVLPLELDETEVTASMPFLERLSNCIVIMLALLRVFVKRIGSTIIIIDDALLMDKLSWGFALRVSCDFTNVLLILGTRPVNKSNLGAFDLEVPMDYLELLSQKTTSRYVLRALTNEEIYNIGVETLGVSKLPNTLAIILLQRSHGNPLVCKELLYSLRKNELIEIRTEKSGKVCTLSDKFTDLSIVPVPICLQNILGCRIDRLGHIHEIALKVASVIGTEFQMDLLMKTYPILEHVPSLPDVIADLCQLNVFCATHVSADANPSQNVYRFVDGFMRDVALSRLIVSQKQLLMARINEAKTRNTRLTKPTDFQVQGSVKFSGFLHIRKALDASNVSSTMRMRMGTWKKRWVVLHENSVSLYYHPTHPRVLGVIFLDSASVSMLTDSSIGRDYTIQIQAQYWMKKGVTHDSKRLFYMAAATLEDARVWSYKIAVTIEKQLSVRERHAIQASLASDSQRDTTDLWTPEFSRGPPSQASSVSADASSQSPLVRMTSHSVLFNERSTMERTASSSSTPLLPPGDGSTAAHTFRSSLANSVQYLSRRLKSSSSGSMSRRSMSAMKMNGRVNSADMDRSVSVNSSISEVGQQRVPWRPTLDLDLLPLASDLKSAVKAWLYQGGSFVTTDDNKGDDGLLRPILSDSAINKSGIMEVLDHQLTVPPGEDPRWRRRWLALTSDSLVITASQFDDDVMFALSISRIRHQKATERLTFHVESDLALDGPTLLFGKPTAFSLRAENDATFASWYDQISQMIDEAVLMSETSRSAIALDNSDHAGTALCDVEDRFADYQVYESNLFADAASQILRRLNAEVGADNANASWPAIRRELDALQKLIDTCRKVDPSSAQAQARLSLGVSKLDSGSSIEPETSLSATLQNADAANSTMGSVTTTTADPEMYRDGGWLIKMMDECDIDDSTKMWLARCYTLDGQEQQQRLAYAVGGDQAMPSQGNVSETSSICINETDMSSEDDNMSYDYRPSIGGGDGGDTPRRWALGRSVSFAEDAVSSETLFQWDFDIFSYEKSQLSGVIARLFEGMDFVNTFHVDPKALSSFVSTVSESYLDNPYHNLFHSVDTSQTVCCLLKTFHANAYLTSLEMFALLIAAACHDVGHPGLSNTYQVNASTKLALLYNDQSVLEHHHCAMTFHILKRPGCNILSGLTEPEYRSARKIIISSILSTDMTCHFSLSEKFSNLLLRRSEDSARSGGRAGRDTISPSTSPHASILSPTALCPSDRETVANMLLHSADISNQCKSWPVAKRWSDCILIELFHQGDVERESNLALSPNCDRHTTDRLQFTLNFIDFVVAPLFVSLTHLLPACVVTCNSLRYNRLRWDAVLLQNIAQSNMSPEKKREEELRWRRRMASFDEILMFEVAPPDKPDASKARKSSMQLFESFVKANSSSGALLASTRARSSSPPIKESALERTVMHPILETKHHYRSKSGSYSLVESDTTTTGDAPDASPLMTSGCYPPADLGPPPEPPSTGLPAGDSSSSLDDLMLSSMPIAVDANPRPALGLRTSAESGIGTPRTMTTPASVAGRTPASSDKSTPSSMPSSSASSANRTRMRSSFLGLARFWERSSAAKSSTDSGRT</sequence>
<protein>
    <recommendedName>
        <fullName evidence="3">Phosphodiesterase</fullName>
        <ecNumber evidence="3">3.1.4.-</ecNumber>
    </recommendedName>
</protein>
<feature type="binding site" evidence="2">
    <location>
        <position position="2102"/>
    </location>
    <ligand>
        <name>Zn(2+)</name>
        <dbReference type="ChEBI" id="CHEBI:29105"/>
        <label>1</label>
    </ligand>
</feature>
<dbReference type="InterPro" id="IPR001054">
    <property type="entry name" value="A/G_cyclase"/>
</dbReference>
<evidence type="ECO:0000256" key="4">
    <source>
        <dbReference type="SAM" id="MobiDB-lite"/>
    </source>
</evidence>
<feature type="domain" description="PH" evidence="5">
    <location>
        <begin position="1316"/>
        <end position="1435"/>
    </location>
</feature>
<dbReference type="SUPFAM" id="SSF52540">
    <property type="entry name" value="P-loop containing nucleoside triphosphate hydrolases"/>
    <property type="match status" value="1"/>
</dbReference>
<feature type="region of interest" description="Disordered" evidence="4">
    <location>
        <begin position="2195"/>
        <end position="2220"/>
    </location>
</feature>
<evidence type="ECO:0000256" key="1">
    <source>
        <dbReference type="PIRSR" id="PIRSR623088-1"/>
    </source>
</evidence>
<feature type="region of interest" description="Disordered" evidence="4">
    <location>
        <begin position="1498"/>
        <end position="1525"/>
    </location>
</feature>
<feature type="binding site" evidence="2">
    <location>
        <position position="2065"/>
    </location>
    <ligand>
        <name>Zn(2+)</name>
        <dbReference type="ChEBI" id="CHEBI:29105"/>
        <label>1</label>
    </ligand>
</feature>
<feature type="binding site" evidence="2">
    <location>
        <position position="2101"/>
    </location>
    <ligand>
        <name>Zn(2+)</name>
        <dbReference type="ChEBI" id="CHEBI:29105"/>
        <label>1</label>
    </ligand>
</feature>
<dbReference type="CDD" id="cd07302">
    <property type="entry name" value="CHD"/>
    <property type="match status" value="2"/>
</dbReference>
<feature type="compositionally biased region" description="Low complexity" evidence="4">
    <location>
        <begin position="526"/>
        <end position="542"/>
    </location>
</feature>
<feature type="compositionally biased region" description="Acidic residues" evidence="4">
    <location>
        <begin position="1"/>
        <end position="17"/>
    </location>
</feature>
<organism evidence="8 9">
    <name type="scientific">Plasmodiophora brassicae</name>
    <name type="common">Clubroot disease agent</name>
    <dbReference type="NCBI Taxonomy" id="37360"/>
    <lineage>
        <taxon>Eukaryota</taxon>
        <taxon>Sar</taxon>
        <taxon>Rhizaria</taxon>
        <taxon>Endomyxa</taxon>
        <taxon>Phytomyxea</taxon>
        <taxon>Plasmodiophorida</taxon>
        <taxon>Plasmodiophoridae</taxon>
        <taxon>Plasmodiophora</taxon>
    </lineage>
</organism>
<dbReference type="PROSITE" id="PS00126">
    <property type="entry name" value="PDEASE_I_1"/>
    <property type="match status" value="1"/>
</dbReference>
<evidence type="ECO:0000313" key="9">
    <source>
        <dbReference type="Proteomes" id="UP000039324"/>
    </source>
</evidence>
<dbReference type="InterPro" id="IPR002073">
    <property type="entry name" value="PDEase_catalytic_dom"/>
</dbReference>
<dbReference type="Gene3D" id="1.10.1300.10">
    <property type="entry name" value="3'5'-cyclic nucleotide phosphodiesterase, catalytic domain"/>
    <property type="match status" value="1"/>
</dbReference>
<dbReference type="PANTHER" id="PTHR47455">
    <property type="entry name" value="ADENYLYL CYCLASE BETA"/>
    <property type="match status" value="1"/>
</dbReference>
<accession>A0A0G4IWG7</accession>
<feature type="compositionally biased region" description="Polar residues" evidence="4">
    <location>
        <begin position="728"/>
        <end position="751"/>
    </location>
</feature>
<evidence type="ECO:0000259" key="6">
    <source>
        <dbReference type="PROSITE" id="PS50125"/>
    </source>
</evidence>
<dbReference type="GO" id="GO:0009190">
    <property type="term" value="P:cyclic nucleotide biosynthetic process"/>
    <property type="evidence" value="ECO:0007669"/>
    <property type="project" value="InterPro"/>
</dbReference>
<feature type="region of interest" description="Disordered" evidence="4">
    <location>
        <begin position="2503"/>
        <end position="2559"/>
    </location>
</feature>
<dbReference type="InterPro" id="IPR023088">
    <property type="entry name" value="PDEase"/>
</dbReference>
<feature type="compositionally biased region" description="Polar residues" evidence="4">
    <location>
        <begin position="2435"/>
        <end position="2450"/>
    </location>
</feature>
<feature type="compositionally biased region" description="Pro residues" evidence="4">
    <location>
        <begin position="2468"/>
        <end position="2478"/>
    </location>
</feature>
<feature type="compositionally biased region" description="Low complexity" evidence="4">
    <location>
        <begin position="18"/>
        <end position="27"/>
    </location>
</feature>
<feature type="region of interest" description="Disordered" evidence="4">
    <location>
        <begin position="1450"/>
        <end position="1486"/>
    </location>
</feature>
<dbReference type="InterPro" id="IPR029787">
    <property type="entry name" value="Nucleotide_cyclase"/>
</dbReference>
<keyword evidence="3" id="KW-0378">Hydrolase</keyword>
<feature type="region of interest" description="Disordered" evidence="4">
    <location>
        <begin position="2401"/>
        <end position="2420"/>
    </location>
</feature>
<dbReference type="GO" id="GO:0004114">
    <property type="term" value="F:3',5'-cyclic-nucleotide phosphodiesterase activity"/>
    <property type="evidence" value="ECO:0007669"/>
    <property type="project" value="InterPro"/>
</dbReference>
<feature type="region of interest" description="Disordered" evidence="4">
    <location>
        <begin position="728"/>
        <end position="779"/>
    </location>
</feature>
<feature type="compositionally biased region" description="Low complexity" evidence="4">
    <location>
        <begin position="1470"/>
        <end position="1486"/>
    </location>
</feature>
<evidence type="ECO:0000259" key="7">
    <source>
        <dbReference type="PROSITE" id="PS51845"/>
    </source>
</evidence>
<dbReference type="PROSITE" id="PS50003">
    <property type="entry name" value="PH_DOMAIN"/>
    <property type="match status" value="2"/>
</dbReference>
<dbReference type="SMART" id="SM00233">
    <property type="entry name" value="PH"/>
    <property type="match status" value="2"/>
</dbReference>
<dbReference type="InterPro" id="IPR036971">
    <property type="entry name" value="PDEase_catalytic_dom_sf"/>
</dbReference>
<dbReference type="OrthoDB" id="194468at2759"/>
<dbReference type="SUPFAM" id="SSF55073">
    <property type="entry name" value="Nucleotide cyclase"/>
    <property type="match status" value="2"/>
</dbReference>